<sequence length="265" mass="30252">MYRSVPLVPSMIEIGGFHVAPPKKLPKDLQDYLDNASEGVIYFSLGSNLKKKRDMLLRVFSKLKEKVLWKWEDDILPGQPPNVKLGKWFPQQDILAHPNVKVFITHGGLLSTTETIYHGVPILAIPVFADQHDNAANAVKNGYALSLAYHDPNFSEENLLHLLKELLYNPTYRDNVKQRSKLFHDRPQKPMDAAVYWVEYVVRNRGASHLKVAGVGMPWYKYHLVDVIAFLAGVTMSTVLLLCLGIRWLLCRRNPSDKKNKPKKN</sequence>
<dbReference type="AlphaFoldDB" id="A0AAV8YUN2"/>
<comment type="similarity">
    <text evidence="1 4">Belongs to the UDP-glycosyltransferase family.</text>
</comment>
<name>A0AAV8YUN2_9CUCU</name>
<keyword evidence="3 4" id="KW-0808">Transferase</keyword>
<keyword evidence="7" id="KW-1185">Reference proteome</keyword>
<keyword evidence="5" id="KW-0812">Transmembrane</keyword>
<dbReference type="PROSITE" id="PS00375">
    <property type="entry name" value="UDPGT"/>
    <property type="match status" value="1"/>
</dbReference>
<feature type="transmembrane region" description="Helical" evidence="5">
    <location>
        <begin position="227"/>
        <end position="250"/>
    </location>
</feature>
<dbReference type="GO" id="GO:0016020">
    <property type="term" value="C:membrane"/>
    <property type="evidence" value="ECO:0007669"/>
    <property type="project" value="UniProtKB-SubCell"/>
</dbReference>
<comment type="catalytic activity">
    <reaction evidence="5">
        <text>glucuronate acceptor + UDP-alpha-D-glucuronate = acceptor beta-D-glucuronoside + UDP + H(+)</text>
        <dbReference type="Rhea" id="RHEA:21032"/>
        <dbReference type="ChEBI" id="CHEBI:15378"/>
        <dbReference type="ChEBI" id="CHEBI:58052"/>
        <dbReference type="ChEBI" id="CHEBI:58223"/>
        <dbReference type="ChEBI" id="CHEBI:132367"/>
        <dbReference type="ChEBI" id="CHEBI:132368"/>
        <dbReference type="EC" id="2.4.1.17"/>
    </reaction>
</comment>
<proteinExistence type="inferred from homology"/>
<dbReference type="EMBL" id="JAPWTK010000045">
    <property type="protein sequence ID" value="KAJ8954683.1"/>
    <property type="molecule type" value="Genomic_DNA"/>
</dbReference>
<evidence type="ECO:0000256" key="2">
    <source>
        <dbReference type="ARBA" id="ARBA00022676"/>
    </source>
</evidence>
<comment type="subcellular location">
    <subcellularLocation>
        <location evidence="5">Membrane</location>
        <topology evidence="5">Single-pass membrane protein</topology>
    </subcellularLocation>
</comment>
<organism evidence="6 7">
    <name type="scientific">Aromia moschata</name>
    <dbReference type="NCBI Taxonomy" id="1265417"/>
    <lineage>
        <taxon>Eukaryota</taxon>
        <taxon>Metazoa</taxon>
        <taxon>Ecdysozoa</taxon>
        <taxon>Arthropoda</taxon>
        <taxon>Hexapoda</taxon>
        <taxon>Insecta</taxon>
        <taxon>Pterygota</taxon>
        <taxon>Neoptera</taxon>
        <taxon>Endopterygota</taxon>
        <taxon>Coleoptera</taxon>
        <taxon>Polyphaga</taxon>
        <taxon>Cucujiformia</taxon>
        <taxon>Chrysomeloidea</taxon>
        <taxon>Cerambycidae</taxon>
        <taxon>Cerambycinae</taxon>
        <taxon>Callichromatini</taxon>
        <taxon>Aromia</taxon>
    </lineage>
</organism>
<evidence type="ECO:0000313" key="7">
    <source>
        <dbReference type="Proteomes" id="UP001162162"/>
    </source>
</evidence>
<dbReference type="CDD" id="cd03784">
    <property type="entry name" value="GT1_Gtf-like"/>
    <property type="match status" value="1"/>
</dbReference>
<dbReference type="InterPro" id="IPR035595">
    <property type="entry name" value="UDP_glycos_trans_CS"/>
</dbReference>
<evidence type="ECO:0000256" key="4">
    <source>
        <dbReference type="RuleBase" id="RU003718"/>
    </source>
</evidence>
<accession>A0AAV8YUN2</accession>
<dbReference type="GO" id="GO:0015020">
    <property type="term" value="F:glucuronosyltransferase activity"/>
    <property type="evidence" value="ECO:0007669"/>
    <property type="project" value="UniProtKB-EC"/>
</dbReference>
<keyword evidence="5" id="KW-0472">Membrane</keyword>
<dbReference type="Gene3D" id="3.40.50.2000">
    <property type="entry name" value="Glycogen Phosphorylase B"/>
    <property type="match status" value="1"/>
</dbReference>
<evidence type="ECO:0000256" key="1">
    <source>
        <dbReference type="ARBA" id="ARBA00009995"/>
    </source>
</evidence>
<protein>
    <recommendedName>
        <fullName evidence="5">UDP-glucuronosyltransferase</fullName>
        <ecNumber evidence="5">2.4.1.17</ecNumber>
    </recommendedName>
</protein>
<keyword evidence="5" id="KW-1133">Transmembrane helix</keyword>
<keyword evidence="2 4" id="KW-0328">Glycosyltransferase</keyword>
<dbReference type="InterPro" id="IPR050271">
    <property type="entry name" value="UDP-glycosyltransferase"/>
</dbReference>
<dbReference type="SUPFAM" id="SSF53756">
    <property type="entry name" value="UDP-Glycosyltransferase/glycogen phosphorylase"/>
    <property type="match status" value="1"/>
</dbReference>
<dbReference type="EC" id="2.4.1.17" evidence="5"/>
<comment type="caution">
    <text evidence="6">The sequence shown here is derived from an EMBL/GenBank/DDBJ whole genome shotgun (WGS) entry which is preliminary data.</text>
</comment>
<dbReference type="FunFam" id="3.40.50.2000:FF:000050">
    <property type="entry name" value="UDP-glucuronosyltransferase"/>
    <property type="match status" value="1"/>
</dbReference>
<dbReference type="PANTHER" id="PTHR48043">
    <property type="entry name" value="EG:EG0003.4 PROTEIN-RELATED"/>
    <property type="match status" value="1"/>
</dbReference>
<reference evidence="6" key="1">
    <citation type="journal article" date="2023" name="Insect Mol. Biol.">
        <title>Genome sequencing provides insights into the evolution of gene families encoding plant cell wall-degrading enzymes in longhorned beetles.</title>
        <authorList>
            <person name="Shin N.R."/>
            <person name="Okamura Y."/>
            <person name="Kirsch R."/>
            <person name="Pauchet Y."/>
        </authorList>
    </citation>
    <scope>NUCLEOTIDE SEQUENCE</scope>
    <source>
        <strain evidence="6">AMC_N1</strain>
    </source>
</reference>
<dbReference type="Proteomes" id="UP001162162">
    <property type="component" value="Unassembled WGS sequence"/>
</dbReference>
<dbReference type="PANTHER" id="PTHR48043:SF159">
    <property type="entry name" value="EG:EG0003.4 PROTEIN-RELATED"/>
    <property type="match status" value="1"/>
</dbReference>
<evidence type="ECO:0000313" key="6">
    <source>
        <dbReference type="EMBL" id="KAJ8954683.1"/>
    </source>
</evidence>
<dbReference type="Pfam" id="PF00201">
    <property type="entry name" value="UDPGT"/>
    <property type="match status" value="1"/>
</dbReference>
<dbReference type="InterPro" id="IPR002213">
    <property type="entry name" value="UDP_glucos_trans"/>
</dbReference>
<gene>
    <name evidence="6" type="ORF">NQ318_011375</name>
</gene>
<evidence type="ECO:0000256" key="3">
    <source>
        <dbReference type="ARBA" id="ARBA00022679"/>
    </source>
</evidence>
<evidence type="ECO:0000256" key="5">
    <source>
        <dbReference type="RuleBase" id="RU362059"/>
    </source>
</evidence>